<feature type="domain" description="RsdA/BaiN/AoA(So)-like Rossmann fold-like" evidence="4">
    <location>
        <begin position="2"/>
        <end position="391"/>
    </location>
</feature>
<evidence type="ECO:0000256" key="2">
    <source>
        <dbReference type="ARBA" id="ARBA00022630"/>
    </source>
</evidence>
<dbReference type="RefSeq" id="WP_410035426.1">
    <property type="nucleotide sequence ID" value="NZ_JBGMEF010000017.1"/>
</dbReference>
<dbReference type="Pfam" id="PF03486">
    <property type="entry name" value="HI0933_like"/>
    <property type="match status" value="1"/>
</dbReference>
<organism evidence="6 7">
    <name type="scientific">Anaerococcus kampingae</name>
    <dbReference type="NCBI Taxonomy" id="3115614"/>
    <lineage>
        <taxon>Bacteria</taxon>
        <taxon>Bacillati</taxon>
        <taxon>Bacillota</taxon>
        <taxon>Tissierellia</taxon>
        <taxon>Tissierellales</taxon>
        <taxon>Peptoniphilaceae</taxon>
        <taxon>Anaerococcus</taxon>
    </lineage>
</organism>
<dbReference type="InterPro" id="IPR036188">
    <property type="entry name" value="FAD/NAD-bd_sf"/>
</dbReference>
<dbReference type="InterPro" id="IPR004792">
    <property type="entry name" value="BaiN-like"/>
</dbReference>
<dbReference type="Gene3D" id="3.50.50.60">
    <property type="entry name" value="FAD/NAD(P)-binding domain"/>
    <property type="match status" value="1"/>
</dbReference>
<comment type="caution">
    <text evidence="6">The sequence shown here is derived from an EMBL/GenBank/DDBJ whole genome shotgun (WGS) entry which is preliminary data.</text>
</comment>
<proteinExistence type="predicted"/>
<dbReference type="SUPFAM" id="SSF160996">
    <property type="entry name" value="HI0933 insert domain-like"/>
    <property type="match status" value="1"/>
</dbReference>
<dbReference type="PANTHER" id="PTHR42887">
    <property type="entry name" value="OS12G0638800 PROTEIN"/>
    <property type="match status" value="1"/>
</dbReference>
<dbReference type="InterPro" id="IPR023166">
    <property type="entry name" value="BaiN-like_dom_sf"/>
</dbReference>
<accession>A0ABW9MED0</accession>
<dbReference type="EMBL" id="JBGMEF010000017">
    <property type="protein sequence ID" value="MFO3666876.1"/>
    <property type="molecule type" value="Genomic_DNA"/>
</dbReference>
<dbReference type="Gene3D" id="2.40.30.10">
    <property type="entry name" value="Translation factors"/>
    <property type="match status" value="1"/>
</dbReference>
<sequence>MKTILIGAGAAGLFFAGLYKKDLLILDKNDQAGRKLLATGNGRCNFTNLNLSDDFYFSSNEGFYSYALRANDNKDLIAYLNSLGILTTNLPSGRCYPQTLSSKTVRDILFMRANGKFIFEADVLDIDFDKKLVITKDAKYVYDRLVIASGGKSLPGSGSDGKIFKILKKVHSLRDFSYAITNYKCQNPLSKRAKGVRVTAKASLYIDGKFINSSTDDVIFQPYGLTGTAILDLSNQISYGLFKNSDIRVQLDLLSAYDFKEVLDILSALAGKYKDMTLRELLTGFINEKLIFDLVKSTGLREDIKAKSLSAKDLKKITASLKGLEFRIKEINDVENAQVTIGGIDTKFVNPKTFESKNIKDLYFIGEVLDVDGACGGYNIQWAYSSAKSCADYLNKN</sequence>
<dbReference type="InterPro" id="IPR057661">
    <property type="entry name" value="RsdA/BaiN/AoA(So)_Rossmann"/>
</dbReference>
<dbReference type="Pfam" id="PF22780">
    <property type="entry name" value="HI0933_like_1st"/>
    <property type="match status" value="1"/>
</dbReference>
<dbReference type="PANTHER" id="PTHR42887:SF2">
    <property type="entry name" value="OS12G0638800 PROTEIN"/>
    <property type="match status" value="1"/>
</dbReference>
<protein>
    <submittedName>
        <fullName evidence="6">Aminoacetone oxidase family FAD-binding enzyme</fullName>
    </submittedName>
</protein>
<evidence type="ECO:0000313" key="7">
    <source>
        <dbReference type="Proteomes" id="UP001637994"/>
    </source>
</evidence>
<dbReference type="Proteomes" id="UP001637994">
    <property type="component" value="Unassembled WGS sequence"/>
</dbReference>
<dbReference type="NCBIfam" id="TIGR00275">
    <property type="entry name" value="aminoacetone oxidase family FAD-binding enzyme"/>
    <property type="match status" value="1"/>
</dbReference>
<dbReference type="SUPFAM" id="SSF51905">
    <property type="entry name" value="FAD/NAD(P)-binding domain"/>
    <property type="match status" value="1"/>
</dbReference>
<reference evidence="6 7" key="1">
    <citation type="journal article" date="2025" name="Anaerobe">
        <title>Description of Anaerococcus kampingiae sp. nov., Anaerococcus groningensis sp. nov., Anaerococcus martiniensis sp. nov., and Anaerococcus cruorum sp. nov., isolated from human clinical specimens.</title>
        <authorList>
            <person name="Boiten K.E."/>
            <person name="Meijer J."/>
            <person name="van Wezel E.M."/>
            <person name="Veloo A.C.M."/>
        </authorList>
    </citation>
    <scope>NUCLEOTIDE SEQUENCE [LARGE SCALE GENOMIC DNA]</scope>
    <source>
        <strain evidence="6 7">ENR0874</strain>
    </source>
</reference>
<gene>
    <name evidence="6" type="ORF">ACCQ42_03730</name>
</gene>
<feature type="domain" description="RsdA/BaiN/AoA(So)-like insert" evidence="5">
    <location>
        <begin position="190"/>
        <end position="339"/>
    </location>
</feature>
<name>A0ABW9MED0_9FIRM</name>
<evidence type="ECO:0000259" key="5">
    <source>
        <dbReference type="Pfam" id="PF22780"/>
    </source>
</evidence>
<comment type="cofactor">
    <cofactor evidence="1">
        <name>FAD</name>
        <dbReference type="ChEBI" id="CHEBI:57692"/>
    </cofactor>
</comment>
<keyword evidence="2" id="KW-0285">Flavoprotein</keyword>
<evidence type="ECO:0000313" key="6">
    <source>
        <dbReference type="EMBL" id="MFO3666876.1"/>
    </source>
</evidence>
<evidence type="ECO:0000256" key="3">
    <source>
        <dbReference type="ARBA" id="ARBA00022827"/>
    </source>
</evidence>
<keyword evidence="3" id="KW-0274">FAD</keyword>
<dbReference type="Gene3D" id="1.10.8.260">
    <property type="entry name" value="HI0933 insert domain-like"/>
    <property type="match status" value="1"/>
</dbReference>
<dbReference type="InterPro" id="IPR055178">
    <property type="entry name" value="RsdA/BaiN/AoA(So)-like_dom"/>
</dbReference>
<keyword evidence="7" id="KW-1185">Reference proteome</keyword>
<evidence type="ECO:0000259" key="4">
    <source>
        <dbReference type="Pfam" id="PF03486"/>
    </source>
</evidence>
<evidence type="ECO:0000256" key="1">
    <source>
        <dbReference type="ARBA" id="ARBA00001974"/>
    </source>
</evidence>